<organism evidence="1 2">
    <name type="scientific">Sediminibacterium roseum</name>
    <dbReference type="NCBI Taxonomy" id="1978412"/>
    <lineage>
        <taxon>Bacteria</taxon>
        <taxon>Pseudomonadati</taxon>
        <taxon>Bacteroidota</taxon>
        <taxon>Chitinophagia</taxon>
        <taxon>Chitinophagales</taxon>
        <taxon>Chitinophagaceae</taxon>
        <taxon>Sediminibacterium</taxon>
    </lineage>
</organism>
<dbReference type="EMBL" id="JAACJS010000012">
    <property type="protein sequence ID" value="NCI50329.1"/>
    <property type="molecule type" value="Genomic_DNA"/>
</dbReference>
<reference evidence="1 2" key="1">
    <citation type="submission" date="2020-01" db="EMBL/GenBank/DDBJ databases">
        <title>Genome analysis.</title>
        <authorList>
            <person name="Wu S."/>
            <person name="Wang G."/>
        </authorList>
    </citation>
    <scope>NUCLEOTIDE SEQUENCE [LARGE SCALE GENOMIC DNA]</scope>
    <source>
        <strain evidence="1 2">SYL130</strain>
    </source>
</reference>
<accession>A0ABW9ZVT2</accession>
<gene>
    <name evidence="1" type="ORF">GWC95_10380</name>
</gene>
<evidence type="ECO:0000313" key="2">
    <source>
        <dbReference type="Proteomes" id="UP000753802"/>
    </source>
</evidence>
<sequence>MSKNYEQGSAKVEKSTPDINVIEDFSNNIFRMNFRDCLFDSTISKRFSVKEETEESEGVEWQSYNLLNGGKRVVKIENNWENKMQVSRITFYDNSYKTKKGISVTSFFKDVKPFIDTLKLNNSVDGELVFHDIQFPNMVYVFDVSNNAKLYNGVKRISNIPNNLEISTITVFRKN</sequence>
<evidence type="ECO:0000313" key="1">
    <source>
        <dbReference type="EMBL" id="NCI50329.1"/>
    </source>
</evidence>
<proteinExistence type="predicted"/>
<protein>
    <submittedName>
        <fullName evidence="1">Uncharacterized protein</fullName>
    </submittedName>
</protein>
<dbReference type="RefSeq" id="WP_161818631.1">
    <property type="nucleotide sequence ID" value="NZ_JAACJS010000012.1"/>
</dbReference>
<keyword evidence="2" id="KW-1185">Reference proteome</keyword>
<name>A0ABW9ZVT2_9BACT</name>
<dbReference type="Proteomes" id="UP000753802">
    <property type="component" value="Unassembled WGS sequence"/>
</dbReference>
<comment type="caution">
    <text evidence="1">The sequence shown here is derived from an EMBL/GenBank/DDBJ whole genome shotgun (WGS) entry which is preliminary data.</text>
</comment>
<dbReference type="Gene3D" id="2.60.460.10">
    <property type="entry name" value="protein yfey like domain"/>
    <property type="match status" value="1"/>
</dbReference>
<dbReference type="InterPro" id="IPR038714">
    <property type="entry name" value="YfeY-like_sf"/>
</dbReference>